<organism evidence="1 2">
    <name type="scientific">Streptomyces melanogenes</name>
    <dbReference type="NCBI Taxonomy" id="67326"/>
    <lineage>
        <taxon>Bacteria</taxon>
        <taxon>Bacillati</taxon>
        <taxon>Actinomycetota</taxon>
        <taxon>Actinomycetes</taxon>
        <taxon>Kitasatosporales</taxon>
        <taxon>Streptomycetaceae</taxon>
        <taxon>Streptomyces</taxon>
    </lineage>
</organism>
<dbReference type="RefSeq" id="WP_266978447.1">
    <property type="nucleotide sequence ID" value="NZ_CP109019.1"/>
</dbReference>
<keyword evidence="2" id="KW-1185">Reference proteome</keyword>
<dbReference type="InterPro" id="IPR045639">
    <property type="entry name" value="DUF6408"/>
</dbReference>
<dbReference type="Proteomes" id="UP001432060">
    <property type="component" value="Chromosome"/>
</dbReference>
<evidence type="ECO:0000313" key="1">
    <source>
        <dbReference type="EMBL" id="WUT82714.1"/>
    </source>
</evidence>
<evidence type="ECO:0000313" key="2">
    <source>
        <dbReference type="Proteomes" id="UP001432060"/>
    </source>
</evidence>
<proteinExistence type="predicted"/>
<accession>A0ABZ1XH00</accession>
<gene>
    <name evidence="1" type="ORF">OG515_11145</name>
</gene>
<reference evidence="1" key="1">
    <citation type="submission" date="2022-10" db="EMBL/GenBank/DDBJ databases">
        <title>The complete genomes of actinobacterial strains from the NBC collection.</title>
        <authorList>
            <person name="Joergensen T.S."/>
            <person name="Alvarez Arevalo M."/>
            <person name="Sterndorff E.B."/>
            <person name="Faurdal D."/>
            <person name="Vuksanovic O."/>
            <person name="Mourched A.-S."/>
            <person name="Charusanti P."/>
            <person name="Shaw S."/>
            <person name="Blin K."/>
            <person name="Weber T."/>
        </authorList>
    </citation>
    <scope>NUCLEOTIDE SEQUENCE</scope>
    <source>
        <strain evidence="1">NBC_00668</strain>
    </source>
</reference>
<sequence length="42" mass="4661">MDPVEYKPSRRPWFRDVMIGIAVSGGTELVRSVLHAAVHLLG</sequence>
<dbReference type="EMBL" id="CP109019">
    <property type="protein sequence ID" value="WUT82714.1"/>
    <property type="molecule type" value="Genomic_DNA"/>
</dbReference>
<name>A0ABZ1XH00_9ACTN</name>
<dbReference type="Pfam" id="PF19946">
    <property type="entry name" value="DUF6408"/>
    <property type="match status" value="1"/>
</dbReference>
<protein>
    <submittedName>
        <fullName evidence="1">Uncharacterized protein</fullName>
    </submittedName>
</protein>